<dbReference type="EMBL" id="LPLZ01000046">
    <property type="protein sequence ID" value="KWN14721.1"/>
    <property type="molecule type" value="Genomic_DNA"/>
</dbReference>
<evidence type="ECO:0000313" key="2">
    <source>
        <dbReference type="EMBL" id="KWN14721.1"/>
    </source>
</evidence>
<gene>
    <name evidence="2" type="ORF">WT83_16680</name>
</gene>
<evidence type="ECO:0000259" key="1">
    <source>
        <dbReference type="Pfam" id="PF14319"/>
    </source>
</evidence>
<dbReference type="Proteomes" id="UP000068016">
    <property type="component" value="Unassembled WGS sequence"/>
</dbReference>
<reference evidence="2 3" key="1">
    <citation type="submission" date="2015-11" db="EMBL/GenBank/DDBJ databases">
        <title>Expanding the genomic diversity of Burkholderia species for the development of highly accurate diagnostics.</title>
        <authorList>
            <person name="Sahl J."/>
            <person name="Keim P."/>
            <person name="Wagner D."/>
        </authorList>
    </citation>
    <scope>NUCLEOTIDE SEQUENCE [LARGE SCALE GENOMIC DNA]</scope>
    <source>
        <strain evidence="2 3">MSMB793WGS</strain>
    </source>
</reference>
<feature type="domain" description="Transposase zinc-binding" evidence="1">
    <location>
        <begin position="8"/>
        <end position="96"/>
    </location>
</feature>
<comment type="caution">
    <text evidence="2">The sequence shown here is derived from an EMBL/GenBank/DDBJ whole genome shotgun (WGS) entry which is preliminary data.</text>
</comment>
<sequence>MFQTGEAWWQYFKKHKAEIRPAVIDNVVRMLACGLEVMGYASHCSSTADYGQRKKVCFSCKSRFCPTCGKKATDQWIAPQTATLPRTRWQHTTLTMPSALWKIFHRSLLKEPSRLAAGIVKKTAQRKGILPGIFTALHTLVGPAMECACPSERDLRWRDSRRRAVEAHVFRESADHADVALRDHRSVARVIRRAGAAGDAQRTVFDVNSMELLAE</sequence>
<dbReference type="AlphaFoldDB" id="A0A108ENY5"/>
<dbReference type="Pfam" id="PF14319">
    <property type="entry name" value="Zn_Tnp_IS91"/>
    <property type="match status" value="1"/>
</dbReference>
<accession>A0A108ENY5</accession>
<proteinExistence type="predicted"/>
<dbReference type="InterPro" id="IPR026889">
    <property type="entry name" value="Zn_Tnp"/>
</dbReference>
<evidence type="ECO:0000313" key="3">
    <source>
        <dbReference type="Proteomes" id="UP000068016"/>
    </source>
</evidence>
<organism evidence="2 3">
    <name type="scientific">Burkholderia territorii</name>
    <dbReference type="NCBI Taxonomy" id="1503055"/>
    <lineage>
        <taxon>Bacteria</taxon>
        <taxon>Pseudomonadati</taxon>
        <taxon>Pseudomonadota</taxon>
        <taxon>Betaproteobacteria</taxon>
        <taxon>Burkholderiales</taxon>
        <taxon>Burkholderiaceae</taxon>
        <taxon>Burkholderia</taxon>
        <taxon>Burkholderia cepacia complex</taxon>
    </lineage>
</organism>
<name>A0A108ENY5_9BURK</name>
<protein>
    <recommendedName>
        <fullName evidence="1">Transposase zinc-binding domain-containing protein</fullName>
    </recommendedName>
</protein>